<dbReference type="PANTHER" id="PTHR30523:SF6">
    <property type="entry name" value="PHOSPHOENOLPYRUVATE CARBOXYLASE"/>
    <property type="match status" value="1"/>
</dbReference>
<protein>
    <recommendedName>
        <fullName evidence="2">Phosphoenolpyruvate carboxylase</fullName>
    </recommendedName>
</protein>
<dbReference type="InterPro" id="IPR021135">
    <property type="entry name" value="PEP_COase"/>
</dbReference>
<name>A0ABP8QX19_9SPHI</name>
<accession>A0ABP8QX19</accession>
<evidence type="ECO:0000313" key="3">
    <source>
        <dbReference type="EMBL" id="GAA4512239.1"/>
    </source>
</evidence>
<sequence length="858" mass="99038">MKLSQKQVVFENEVLTRFELFKSLFLTLPFQRVKHTGTLLPFFASHCEQGVEQHLAPEEIIDSFFGQYEQYVQEEDRIDLLFRIVQYIERQVVLFDAVEDSSFQALEKTDETAGLDSLFKLAQSDKKLKNQIVEKLKDFSVRLVLTAHPTQFYPGPVLGIINDLIEAIKKNDIQNIHLLLQQLGKTPFINKNKPTPVDEAVSLAWYLENVFYKVTSNIHSKIDSELELPSDDVKQLIELGFWPGGDRDGNPNVTVESTKRVATMLRTILFRCYYRDFRLVKRRITFRGVEQYLENLQELFYNNSFNPVECPVDETAKILENLHNIKEVLLTSHNGLFVELVEDLIRKVNTFGCYFTTLDIRQDSSVLRNTLQYVVEKYADKTGIQAADLEKEEAEKQKAFIFNEELLDYEEDADPLVKDTLGVIRLIKDIQKAGSERAAQRFIISNCQQASDILGLMQLFLWQGWKKETLTIDFVPLFETVDDLARARNVMYTLYNNEAYAEHLKRRGKRQTIMLGFSDSTKDGGYLMANWSIYKAKVELTALARQYDIDLVFFDGRGGPPARGGGKTQRFYAAMGSEIANKHIQLTIQGQTISSQYGSLDTAQYNIEQLLHAGLISEIKPNSSDTLTEKQKSVIDDLASESHRKFMELRNHPKFLKYLEKLSPLKALSSINISSRPVKRNSDKELRLKDLRAISFVTAWSQLKQNIPGFYGVGTALEWAEENNLWSYVKQLYQNSGFFNTLIDNCMMSMTKSNFDITSYMKEDKEFGDFWTMLYEEYEKTKKYLLKLSNAETLMENYPIERASILAREKIVLPLLIIQHYAIRGIESKRFSEEHQEVYRKLISRTIYGVVNAGRNLA</sequence>
<evidence type="ECO:0000256" key="2">
    <source>
        <dbReference type="ARBA" id="ARBA00022419"/>
    </source>
</evidence>
<dbReference type="Pfam" id="PF00311">
    <property type="entry name" value="PEPcase"/>
    <property type="match status" value="2"/>
</dbReference>
<dbReference type="InterPro" id="IPR015813">
    <property type="entry name" value="Pyrv/PenolPyrv_kinase-like_dom"/>
</dbReference>
<organism evidence="3 4">
    <name type="scientific">Sphingobacterium thermophilum</name>
    <dbReference type="NCBI Taxonomy" id="768534"/>
    <lineage>
        <taxon>Bacteria</taxon>
        <taxon>Pseudomonadati</taxon>
        <taxon>Bacteroidota</taxon>
        <taxon>Sphingobacteriia</taxon>
        <taxon>Sphingobacteriales</taxon>
        <taxon>Sphingobacteriaceae</taxon>
        <taxon>Sphingobacterium</taxon>
    </lineage>
</organism>
<evidence type="ECO:0000313" key="4">
    <source>
        <dbReference type="Proteomes" id="UP001500394"/>
    </source>
</evidence>
<comment type="function">
    <text evidence="1">Forms oxaloacetate, a four-carbon dicarboxylic acid source for the tricarboxylic acid cycle.</text>
</comment>
<dbReference type="SUPFAM" id="SSF51621">
    <property type="entry name" value="Phosphoenolpyruvate/pyruvate domain"/>
    <property type="match status" value="1"/>
</dbReference>
<gene>
    <name evidence="3" type="primary">ppc</name>
    <name evidence="3" type="ORF">GCM10023173_05990</name>
</gene>
<reference evidence="4" key="1">
    <citation type="journal article" date="2019" name="Int. J. Syst. Evol. Microbiol.">
        <title>The Global Catalogue of Microorganisms (GCM) 10K type strain sequencing project: providing services to taxonomists for standard genome sequencing and annotation.</title>
        <authorList>
            <consortium name="The Broad Institute Genomics Platform"/>
            <consortium name="The Broad Institute Genome Sequencing Center for Infectious Disease"/>
            <person name="Wu L."/>
            <person name="Ma J."/>
        </authorList>
    </citation>
    <scope>NUCLEOTIDE SEQUENCE [LARGE SCALE GENOMIC DNA]</scope>
    <source>
        <strain evidence="4">JCM 17858</strain>
    </source>
</reference>
<evidence type="ECO:0000256" key="1">
    <source>
        <dbReference type="ARBA" id="ARBA00003670"/>
    </source>
</evidence>
<keyword evidence="4" id="KW-1185">Reference proteome</keyword>
<dbReference type="EMBL" id="BAABGR010000006">
    <property type="protein sequence ID" value="GAA4512239.1"/>
    <property type="molecule type" value="Genomic_DNA"/>
</dbReference>
<comment type="caution">
    <text evidence="3">The sequence shown here is derived from an EMBL/GenBank/DDBJ whole genome shotgun (WGS) entry which is preliminary data.</text>
</comment>
<dbReference type="RefSeq" id="WP_345064527.1">
    <property type="nucleotide sequence ID" value="NZ_BAABGR010000006.1"/>
</dbReference>
<proteinExistence type="predicted"/>
<dbReference type="PRINTS" id="PR00150">
    <property type="entry name" value="PEPCARBXLASE"/>
</dbReference>
<dbReference type="PANTHER" id="PTHR30523">
    <property type="entry name" value="PHOSPHOENOLPYRUVATE CARBOXYLASE"/>
    <property type="match status" value="1"/>
</dbReference>
<dbReference type="Proteomes" id="UP001500394">
    <property type="component" value="Unassembled WGS sequence"/>
</dbReference>